<dbReference type="HOGENOM" id="CLU_3310505_0_0_6"/>
<dbReference type="Proteomes" id="UP000032266">
    <property type="component" value="Chromosome"/>
</dbReference>
<accession>A0A0C5VE64</accession>
<gene>
    <name evidence="1" type="ORF">YC6258_00456</name>
</gene>
<evidence type="ECO:0000313" key="1">
    <source>
        <dbReference type="EMBL" id="AJQ92506.1"/>
    </source>
</evidence>
<dbReference type="KEGG" id="gsn:YC6258_00456"/>
<organism evidence="1 2">
    <name type="scientific">Gynuella sunshinyii YC6258</name>
    <dbReference type="NCBI Taxonomy" id="1445510"/>
    <lineage>
        <taxon>Bacteria</taxon>
        <taxon>Pseudomonadati</taxon>
        <taxon>Pseudomonadota</taxon>
        <taxon>Gammaproteobacteria</taxon>
        <taxon>Oceanospirillales</taxon>
        <taxon>Saccharospirillaceae</taxon>
        <taxon>Gynuella</taxon>
    </lineage>
</organism>
<proteinExistence type="predicted"/>
<reference evidence="1 2" key="1">
    <citation type="submission" date="2014-01" db="EMBL/GenBank/DDBJ databases">
        <title>Full genme sequencing of cellulolytic bacterium Gynuella sunshinyii YC6258T gen. nov., sp. nov.</title>
        <authorList>
            <person name="Khan H."/>
            <person name="Chung E.J."/>
            <person name="Chung Y.R."/>
        </authorList>
    </citation>
    <scope>NUCLEOTIDE SEQUENCE [LARGE SCALE GENOMIC DNA]</scope>
    <source>
        <strain evidence="1 2">YC6258</strain>
    </source>
</reference>
<protein>
    <submittedName>
        <fullName evidence="1">Uncharacterized protein</fullName>
    </submittedName>
</protein>
<keyword evidence="2" id="KW-1185">Reference proteome</keyword>
<dbReference type="AlphaFoldDB" id="A0A0C5VE64"/>
<sequence>MLSSNVRYLWFHETAREMSFNQKNHLEKTIMAFACFVAV</sequence>
<dbReference type="EMBL" id="CP007142">
    <property type="protein sequence ID" value="AJQ92506.1"/>
    <property type="molecule type" value="Genomic_DNA"/>
</dbReference>
<evidence type="ECO:0000313" key="2">
    <source>
        <dbReference type="Proteomes" id="UP000032266"/>
    </source>
</evidence>
<name>A0A0C5VE64_9GAMM</name>